<evidence type="ECO:0000256" key="1">
    <source>
        <dbReference type="SAM" id="MobiDB-lite"/>
    </source>
</evidence>
<sequence>MHGELSGEEMEEITHASSAPSLQAQRSNPESLRGEILDCFVARAPRNDAARVMLAMMQNGGRARPNSGSGTSGPPHSLRSYRYDFDTICQPSASFIATR</sequence>
<feature type="compositionally biased region" description="Acidic residues" evidence="1">
    <location>
        <begin position="1"/>
        <end position="11"/>
    </location>
</feature>
<protein>
    <submittedName>
        <fullName evidence="2">Uncharacterized protein</fullName>
    </submittedName>
</protein>
<evidence type="ECO:0000313" key="3">
    <source>
        <dbReference type="Proteomes" id="UP000215703"/>
    </source>
</evidence>
<name>A0A2U8P3Y6_9BRAD</name>
<proteinExistence type="predicted"/>
<reference evidence="2 3" key="2">
    <citation type="journal article" date="2017" name="Syst. Appl. Microbiol.">
        <title>Soybeans inoculated with root zone soils of Canadian native legumes harbour diverse and novel Bradyrhizobium spp. that possess agricultural potential.</title>
        <authorList>
            <person name="Bromfield E.S.P."/>
            <person name="Cloutier S."/>
            <person name="Tambong J.T."/>
            <person name="Tran Thi T.V."/>
        </authorList>
    </citation>
    <scope>NUCLEOTIDE SEQUENCE [LARGE SCALE GENOMIC DNA]</scope>
    <source>
        <strain evidence="2 3">OO99</strain>
    </source>
</reference>
<feature type="compositionally biased region" description="Polar residues" evidence="1">
    <location>
        <begin position="15"/>
        <end position="30"/>
    </location>
</feature>
<organism evidence="2 3">
    <name type="scientific">Bradyrhizobium ottawaense</name>
    <dbReference type="NCBI Taxonomy" id="931866"/>
    <lineage>
        <taxon>Bacteria</taxon>
        <taxon>Pseudomonadati</taxon>
        <taxon>Pseudomonadota</taxon>
        <taxon>Alphaproteobacteria</taxon>
        <taxon>Hyphomicrobiales</taxon>
        <taxon>Nitrobacteraceae</taxon>
        <taxon>Bradyrhizobium</taxon>
    </lineage>
</organism>
<feature type="region of interest" description="Disordered" evidence="1">
    <location>
        <begin position="59"/>
        <end position="78"/>
    </location>
</feature>
<evidence type="ECO:0000313" key="2">
    <source>
        <dbReference type="EMBL" id="AWL92432.1"/>
    </source>
</evidence>
<reference evidence="2 3" key="1">
    <citation type="journal article" date="2014" name="Int. J. Syst. Evol. Microbiol.">
        <title>Bradyrhizobium ottawaense sp. nov., a symbiotic nitrogen fixing bacterium from root nodules of soybeans in Canada.</title>
        <authorList>
            <person name="Yu X."/>
            <person name="Cloutier S."/>
            <person name="Tambong J.T."/>
            <person name="Bromfield E.S."/>
        </authorList>
    </citation>
    <scope>NUCLEOTIDE SEQUENCE [LARGE SCALE GENOMIC DNA]</scope>
    <source>
        <strain evidence="2 3">OO99</strain>
    </source>
</reference>
<dbReference type="Proteomes" id="UP000215703">
    <property type="component" value="Chromosome"/>
</dbReference>
<feature type="region of interest" description="Disordered" evidence="1">
    <location>
        <begin position="1"/>
        <end position="30"/>
    </location>
</feature>
<gene>
    <name evidence="2" type="ORF">CIT37_09625</name>
</gene>
<dbReference type="EMBL" id="CP029425">
    <property type="protein sequence ID" value="AWL92432.1"/>
    <property type="molecule type" value="Genomic_DNA"/>
</dbReference>
<accession>A0A2U8P3Y6</accession>
<dbReference type="AlphaFoldDB" id="A0A2U8P3Y6"/>